<evidence type="ECO:0000313" key="4">
    <source>
        <dbReference type="EMBL" id="KAF7297545.1"/>
    </source>
</evidence>
<dbReference type="AlphaFoldDB" id="A0A8H6SDJ0"/>
<comment type="caution">
    <text evidence="4">The sequence shown here is derived from an EMBL/GenBank/DDBJ whole genome shotgun (WGS) entry which is preliminary data.</text>
</comment>
<dbReference type="Proteomes" id="UP000636479">
    <property type="component" value="Unassembled WGS sequence"/>
</dbReference>
<dbReference type="GO" id="GO:0008270">
    <property type="term" value="F:zinc ion binding"/>
    <property type="evidence" value="ECO:0007669"/>
    <property type="project" value="UniProtKB-KW"/>
</dbReference>
<evidence type="ECO:0000313" key="5">
    <source>
        <dbReference type="Proteomes" id="UP000636479"/>
    </source>
</evidence>
<dbReference type="OrthoDB" id="3262412at2759"/>
<dbReference type="InterPro" id="IPR007527">
    <property type="entry name" value="Znf_SWIM"/>
</dbReference>
<feature type="compositionally biased region" description="Basic and acidic residues" evidence="2">
    <location>
        <begin position="226"/>
        <end position="237"/>
    </location>
</feature>
<evidence type="ECO:0000259" key="3">
    <source>
        <dbReference type="PROSITE" id="PS50966"/>
    </source>
</evidence>
<accession>A0A8H6SDJ0</accession>
<keyword evidence="5" id="KW-1185">Reference proteome</keyword>
<name>A0A8H6SDJ0_9AGAR</name>
<dbReference type="EMBL" id="JACAZF010000008">
    <property type="protein sequence ID" value="KAF7297545.1"/>
    <property type="molecule type" value="Genomic_DNA"/>
</dbReference>
<proteinExistence type="predicted"/>
<evidence type="ECO:0000256" key="1">
    <source>
        <dbReference type="PROSITE-ProRule" id="PRU00325"/>
    </source>
</evidence>
<keyword evidence="1" id="KW-0479">Metal-binding</keyword>
<gene>
    <name evidence="4" type="ORF">MIND_00988700</name>
</gene>
<protein>
    <submittedName>
        <fullName evidence="4">SWIM-type domain-containing protein</fullName>
    </submittedName>
</protein>
<keyword evidence="1" id="KW-0862">Zinc</keyword>
<feature type="region of interest" description="Disordered" evidence="2">
    <location>
        <begin position="226"/>
        <end position="275"/>
    </location>
</feature>
<reference evidence="4" key="1">
    <citation type="submission" date="2020-05" db="EMBL/GenBank/DDBJ databases">
        <title>Mycena genomes resolve the evolution of fungal bioluminescence.</title>
        <authorList>
            <person name="Tsai I.J."/>
        </authorList>
    </citation>
    <scope>NUCLEOTIDE SEQUENCE</scope>
    <source>
        <strain evidence="4">171206Taipei</strain>
    </source>
</reference>
<evidence type="ECO:0000256" key="2">
    <source>
        <dbReference type="SAM" id="MobiDB-lite"/>
    </source>
</evidence>
<dbReference type="RefSeq" id="XP_037217904.1">
    <property type="nucleotide sequence ID" value="XM_037366492.1"/>
</dbReference>
<keyword evidence="1" id="KW-0863">Zinc-finger</keyword>
<dbReference type="GeneID" id="59349008"/>
<feature type="domain" description="SWIM-type" evidence="3">
    <location>
        <begin position="496"/>
        <end position="529"/>
    </location>
</feature>
<sequence length="692" mass="80069">MPADAIEFIHNTQDGVSPSDLADTVTELFKNVSRAQALNIWREKMEKYYKRDENQLKSAAILLREFGDDVDIFEPVGVPADVEVLAWGMKKIAGPLRAESLRRRRWMQHVYNTNSRNLELYAIMGELDNAGFPLAYCLMSTATSISPDKRKKTLTAFLSCAKARYGLQPKFAHPHAKISICWWHVDDAVGKRLKSSKLSTTRYKPAKAREEFSFIALDFIPTSKADKDEYEGGKPDDLSDDEDDTPPDLTHNPSRLTFKLPAPQPSLPRRTDAHGIPIIRLPPGPFVEIYGQSDSDSDDDFEDSEDEVADELEVVGQKRKRTSKRPFCPIELQSRVLQMMKEHSHVHALIPGYCHPSADGIRYWAVKQMYDLCVANDLREVWAYLWGNWYRKGRWELWVRSAHPTIPRLRTTMICESHWRKLKQDYLHEYHSPRLDLLVWIILTKLCKTYTTKLTKFLTPSCRTRMSELPSWRDTFRKTWRSLEKRDISDRVHDTYRPDVNRWVCSCPAFLVSRFLLCKHLVQRVQVVPATFFREVKRRHTVPFWQHPALISLHDGNDGPALQALGADLPQDLDVPEDEDEDDDQEPAVYIETAADREFDASAATFEAEFDREIQRVEEFLAGLKYQKQFRDRRMLDALQKKGSGFFRLAQACLVKERKAQSTSGQAAQTWDPQLADAMYYRPRPRVAERET</sequence>
<organism evidence="4 5">
    <name type="scientific">Mycena indigotica</name>
    <dbReference type="NCBI Taxonomy" id="2126181"/>
    <lineage>
        <taxon>Eukaryota</taxon>
        <taxon>Fungi</taxon>
        <taxon>Dikarya</taxon>
        <taxon>Basidiomycota</taxon>
        <taxon>Agaricomycotina</taxon>
        <taxon>Agaricomycetes</taxon>
        <taxon>Agaricomycetidae</taxon>
        <taxon>Agaricales</taxon>
        <taxon>Marasmiineae</taxon>
        <taxon>Mycenaceae</taxon>
        <taxon>Mycena</taxon>
    </lineage>
</organism>
<dbReference type="PROSITE" id="PS50966">
    <property type="entry name" value="ZF_SWIM"/>
    <property type="match status" value="1"/>
</dbReference>